<dbReference type="GO" id="GO:0005829">
    <property type="term" value="C:cytosol"/>
    <property type="evidence" value="ECO:0007669"/>
    <property type="project" value="TreeGrafter"/>
</dbReference>
<dbReference type="VEuPathDB" id="FungiDB:BO78DRAFT_428908"/>
<dbReference type="GO" id="GO:0004623">
    <property type="term" value="F:phospholipase A2 activity"/>
    <property type="evidence" value="ECO:0007669"/>
    <property type="project" value="TreeGrafter"/>
</dbReference>
<evidence type="ECO:0000259" key="13">
    <source>
        <dbReference type="PROSITE" id="PS51210"/>
    </source>
</evidence>
<organism evidence="14 15">
    <name type="scientific">Aspergillus sclerotiicarbonarius (strain CBS 121057 / IBT 28362)</name>
    <dbReference type="NCBI Taxonomy" id="1448318"/>
    <lineage>
        <taxon>Eukaryota</taxon>
        <taxon>Fungi</taxon>
        <taxon>Dikarya</taxon>
        <taxon>Ascomycota</taxon>
        <taxon>Pezizomycotina</taxon>
        <taxon>Eurotiomycetes</taxon>
        <taxon>Eurotiomycetidae</taxon>
        <taxon>Eurotiales</taxon>
        <taxon>Aspergillaceae</taxon>
        <taxon>Aspergillus</taxon>
        <taxon>Aspergillus subgen. Circumdati</taxon>
    </lineage>
</organism>
<dbReference type="STRING" id="1448318.A0A319EIQ3"/>
<keyword evidence="8" id="KW-0325">Glycoprotein</keyword>
<comment type="catalytic activity">
    <reaction evidence="9 11">
        <text>a 1-acyl-sn-glycero-3-phosphocholine + H2O = sn-glycerol 3-phosphocholine + a fatty acid + H(+)</text>
        <dbReference type="Rhea" id="RHEA:15177"/>
        <dbReference type="ChEBI" id="CHEBI:15377"/>
        <dbReference type="ChEBI" id="CHEBI:15378"/>
        <dbReference type="ChEBI" id="CHEBI:16870"/>
        <dbReference type="ChEBI" id="CHEBI:28868"/>
        <dbReference type="ChEBI" id="CHEBI:58168"/>
        <dbReference type="EC" id="3.1.1.5"/>
    </reaction>
</comment>
<gene>
    <name evidence="14" type="ORF">BO78DRAFT_428908</name>
</gene>
<dbReference type="OrthoDB" id="4084751at2759"/>
<sequence length="617" mass="67800">MWFLLITAAAAVAATQDLPQGYAPVPVSCPANFEWVRPAVGLSQDEANWVEGRKKVVLNSLDAYLDRLELEDFDRQEYISRLSQANQAPILGLAISGGGFASAFTGTGAIRAFDDRLPEANKQRTGGLLQSLTYLSGLSGGSWPTVSFPSYGFPTADEILEYWKPEIDRLYTVKNTTADAATGVTLVEQIATKFLAGFDVGVGDYLGRGYAYEFIPGESGGINTTFSGIRNLRQFITHEMPMPILHLASVEPGDPEYDGLLEPRANGTIFDVTPFEFGAWSGSVSAFTPTEWMGNRLSGGVPANQSTCWKGFDRSSLIIGSSANAFNFWYMEGVSNGTLGQFAKRSSKNNLAKRLSPPSDLDEMVDAFKESFDLNLTEITYSTYPNPFANLSISSGNAHTSPDLNLVDGSETGQTIPLWGQIQPARRVDFIIAWDDSQDADPYGWENGTNLYDTYTAAKVAGLPFPVIPPAKTMMNLNYTMHPQLFGCDANLTTTEDDRAPIVLYMANAPYSAYTNFSFWQSSTSREQMNEIFVNSFDIVTQANGTWDAEWPACIGCAAVERSLARVGMERTTQCERCFEKYCWNGELDERDPGEMDPTLVLDPGVGFEEWNATHPF</sequence>
<evidence type="ECO:0000256" key="10">
    <source>
        <dbReference type="PROSITE-ProRule" id="PRU00555"/>
    </source>
</evidence>
<feature type="domain" description="PLA2c" evidence="13">
    <location>
        <begin position="28"/>
        <end position="589"/>
    </location>
</feature>
<keyword evidence="6 10" id="KW-0442">Lipid degradation</keyword>
<dbReference type="Pfam" id="PF01735">
    <property type="entry name" value="PLA2_B"/>
    <property type="match status" value="1"/>
</dbReference>
<comment type="function">
    <text evidence="1">Catalyzes the release of fatty acids from lysophospholipids.</text>
</comment>
<dbReference type="SMART" id="SM00022">
    <property type="entry name" value="PLAc"/>
    <property type="match status" value="1"/>
</dbReference>
<dbReference type="AlphaFoldDB" id="A0A319EIQ3"/>
<evidence type="ECO:0000256" key="12">
    <source>
        <dbReference type="SAM" id="SignalP"/>
    </source>
</evidence>
<evidence type="ECO:0000313" key="15">
    <source>
        <dbReference type="Proteomes" id="UP000248423"/>
    </source>
</evidence>
<dbReference type="PROSITE" id="PS51210">
    <property type="entry name" value="PLA2C"/>
    <property type="match status" value="1"/>
</dbReference>
<dbReference type="Proteomes" id="UP000248423">
    <property type="component" value="Unassembled WGS sequence"/>
</dbReference>
<evidence type="ECO:0000256" key="6">
    <source>
        <dbReference type="ARBA" id="ARBA00022963"/>
    </source>
</evidence>
<name>A0A319EIQ3_ASPSB</name>
<evidence type="ECO:0000256" key="11">
    <source>
        <dbReference type="RuleBase" id="RU362103"/>
    </source>
</evidence>
<evidence type="ECO:0000256" key="9">
    <source>
        <dbReference type="ARBA" id="ARBA00049531"/>
    </source>
</evidence>
<proteinExistence type="inferred from homology"/>
<evidence type="ECO:0000256" key="7">
    <source>
        <dbReference type="ARBA" id="ARBA00023098"/>
    </source>
</evidence>
<protein>
    <recommendedName>
        <fullName evidence="3 11">Lysophospholipase</fullName>
        <ecNumber evidence="3 11">3.1.1.5</ecNumber>
    </recommendedName>
</protein>
<dbReference type="GO" id="GO:0004622">
    <property type="term" value="F:phosphatidylcholine lysophospholipase activity"/>
    <property type="evidence" value="ECO:0007669"/>
    <property type="project" value="UniProtKB-EC"/>
</dbReference>
<dbReference type="EC" id="3.1.1.5" evidence="3 11"/>
<evidence type="ECO:0000256" key="4">
    <source>
        <dbReference type="ARBA" id="ARBA00022729"/>
    </source>
</evidence>
<evidence type="ECO:0000313" key="14">
    <source>
        <dbReference type="EMBL" id="PYI07535.1"/>
    </source>
</evidence>
<dbReference type="PANTHER" id="PTHR10728:SF33">
    <property type="entry name" value="LYSOPHOSPHOLIPASE 1-RELATED"/>
    <property type="match status" value="1"/>
</dbReference>
<dbReference type="GO" id="GO:0046475">
    <property type="term" value="P:glycerophospholipid catabolic process"/>
    <property type="evidence" value="ECO:0007669"/>
    <property type="project" value="TreeGrafter"/>
</dbReference>
<evidence type="ECO:0000256" key="5">
    <source>
        <dbReference type="ARBA" id="ARBA00022801"/>
    </source>
</evidence>
<keyword evidence="15" id="KW-1185">Reference proteome</keyword>
<comment type="similarity">
    <text evidence="2 11">Belongs to the lysophospholipase family.</text>
</comment>
<dbReference type="SUPFAM" id="SSF52151">
    <property type="entry name" value="FabD/lysophospholipase-like"/>
    <property type="match status" value="1"/>
</dbReference>
<accession>A0A319EIQ3</accession>
<keyword evidence="7 10" id="KW-0443">Lipid metabolism</keyword>
<evidence type="ECO:0000256" key="3">
    <source>
        <dbReference type="ARBA" id="ARBA00013274"/>
    </source>
</evidence>
<dbReference type="EMBL" id="KZ826341">
    <property type="protein sequence ID" value="PYI07535.1"/>
    <property type="molecule type" value="Genomic_DNA"/>
</dbReference>
<reference evidence="14 15" key="1">
    <citation type="submission" date="2018-02" db="EMBL/GenBank/DDBJ databases">
        <title>The genomes of Aspergillus section Nigri reveals drivers in fungal speciation.</title>
        <authorList>
            <consortium name="DOE Joint Genome Institute"/>
            <person name="Vesth T.C."/>
            <person name="Nybo J."/>
            <person name="Theobald S."/>
            <person name="Brandl J."/>
            <person name="Frisvad J.C."/>
            <person name="Nielsen K.F."/>
            <person name="Lyhne E.K."/>
            <person name="Kogle M.E."/>
            <person name="Kuo A."/>
            <person name="Riley R."/>
            <person name="Clum A."/>
            <person name="Nolan M."/>
            <person name="Lipzen A."/>
            <person name="Salamov A."/>
            <person name="Henrissat B."/>
            <person name="Wiebenga A."/>
            <person name="De vries R.P."/>
            <person name="Grigoriev I.V."/>
            <person name="Mortensen U.H."/>
            <person name="Andersen M.R."/>
            <person name="Baker S.E."/>
        </authorList>
    </citation>
    <scope>NUCLEOTIDE SEQUENCE [LARGE SCALE GENOMIC DNA]</scope>
    <source>
        <strain evidence="14 15">CBS 121057</strain>
    </source>
</reference>
<evidence type="ECO:0000256" key="1">
    <source>
        <dbReference type="ARBA" id="ARBA00002169"/>
    </source>
</evidence>
<feature type="signal peptide" evidence="12">
    <location>
        <begin position="1"/>
        <end position="15"/>
    </location>
</feature>
<evidence type="ECO:0000256" key="2">
    <source>
        <dbReference type="ARBA" id="ARBA00008780"/>
    </source>
</evidence>
<dbReference type="Gene3D" id="3.40.1090.10">
    <property type="entry name" value="Cytosolic phospholipase A2 catalytic domain"/>
    <property type="match status" value="1"/>
</dbReference>
<keyword evidence="4 12" id="KW-0732">Signal</keyword>
<dbReference type="InterPro" id="IPR002642">
    <property type="entry name" value="LysoPLipase_cat_dom"/>
</dbReference>
<feature type="chain" id="PRO_5016447945" description="Lysophospholipase" evidence="12">
    <location>
        <begin position="16"/>
        <end position="617"/>
    </location>
</feature>
<keyword evidence="5 10" id="KW-0378">Hydrolase</keyword>
<dbReference type="InterPro" id="IPR016035">
    <property type="entry name" value="Acyl_Trfase/lysoPLipase"/>
</dbReference>
<evidence type="ECO:0000256" key="8">
    <source>
        <dbReference type="ARBA" id="ARBA00023180"/>
    </source>
</evidence>
<dbReference type="PANTHER" id="PTHR10728">
    <property type="entry name" value="CYTOSOLIC PHOSPHOLIPASE A2"/>
    <property type="match status" value="1"/>
</dbReference>